<evidence type="ECO:0000256" key="4">
    <source>
        <dbReference type="ARBA" id="ARBA00022692"/>
    </source>
</evidence>
<keyword evidence="3" id="KW-0997">Cell inner membrane</keyword>
<evidence type="ECO:0000256" key="1">
    <source>
        <dbReference type="ARBA" id="ARBA00004533"/>
    </source>
</evidence>
<proteinExistence type="predicted"/>
<sequence length="542" mass="58899">MADPGNDSGLPQLPEAKPVPGSRWRMQIVWLVPIVAVLIGGWLAAKAVLEEGPTVTISFKTGDGLEAGKTKIKYKDVDIGVVKSVTLSPDHKRVIATGELVKDATSMLVDNTRFWVVRPRISGGTVSGLGTLLSGSYVGMDEGNSNKGRRDFVGLEVPPVFPSDIPGREFVLKSMNMGSLDVGSPVFFRRLRVGQIASYDLDPDGKGVTLHVFVNAPYDQFVRSDTRFWHASGLDVSLSPDGVQINTQSVVSLLIGGVAFETPDSDTEVAEADANTKFELYATRADSLKEHDRIVDTYVVTFFDSVRGLTVGAPVDFRGVVVGEVTKIYTRFDPVKKQFSIPVEINLYPERFTSRYQREPNGKPPGRISATPHELADFLVANGFRFQLRSGNPLTGQLYVAFDIFPDAPKAKVDWARTPPELPTVPRTLQSLQESLTRLLAKLNGIPFDAIGKSAQRTLEGANDVMSRLGNDVVPQAHDTLSAAQSALDSANDALKPDSELQQNTSDAMKELARTAASVRILADYLERHPEAVVQGKPGGKQ</sequence>
<organism evidence="8 9">
    <name type="scientific">Paraburkholderia unamae</name>
    <dbReference type="NCBI Taxonomy" id="219649"/>
    <lineage>
        <taxon>Bacteria</taxon>
        <taxon>Pseudomonadati</taxon>
        <taxon>Pseudomonadota</taxon>
        <taxon>Betaproteobacteria</taxon>
        <taxon>Burkholderiales</taxon>
        <taxon>Burkholderiaceae</taxon>
        <taxon>Paraburkholderia</taxon>
    </lineage>
</organism>
<evidence type="ECO:0000313" key="9">
    <source>
        <dbReference type="Proteomes" id="UP000245712"/>
    </source>
</evidence>
<dbReference type="Proteomes" id="UP000245712">
    <property type="component" value="Unassembled WGS sequence"/>
</dbReference>
<feature type="domain" description="Mce/MlaD" evidence="7">
    <location>
        <begin position="52"/>
        <end position="143"/>
    </location>
</feature>
<dbReference type="PANTHER" id="PTHR30462">
    <property type="entry name" value="INTERMEMBRANE TRANSPORT PROTEIN PQIB-RELATED"/>
    <property type="match status" value="1"/>
</dbReference>
<protein>
    <submittedName>
        <fullName evidence="8">Paraquat-inducible protein B</fullName>
    </submittedName>
</protein>
<keyword evidence="4" id="KW-0812">Transmembrane</keyword>
<feature type="domain" description="Mce/MlaD" evidence="7">
    <location>
        <begin position="298"/>
        <end position="403"/>
    </location>
</feature>
<name>A0ABX5KIE2_9BURK</name>
<evidence type="ECO:0000256" key="5">
    <source>
        <dbReference type="ARBA" id="ARBA00022989"/>
    </source>
</evidence>
<accession>A0ABX5KIE2</accession>
<evidence type="ECO:0000256" key="6">
    <source>
        <dbReference type="ARBA" id="ARBA00023136"/>
    </source>
</evidence>
<dbReference type="InterPro" id="IPR003399">
    <property type="entry name" value="Mce/MlaD"/>
</dbReference>
<dbReference type="PANTHER" id="PTHR30462:SF0">
    <property type="entry name" value="INTERMEMBRANE TRANSPORT PROTEIN YEBT"/>
    <property type="match status" value="1"/>
</dbReference>
<evidence type="ECO:0000259" key="7">
    <source>
        <dbReference type="Pfam" id="PF02470"/>
    </source>
</evidence>
<keyword evidence="9" id="KW-1185">Reference proteome</keyword>
<comment type="caution">
    <text evidence="8">The sequence shown here is derived from an EMBL/GenBank/DDBJ whole genome shotgun (WGS) entry which is preliminary data.</text>
</comment>
<feature type="domain" description="Mce/MlaD" evidence="7">
    <location>
        <begin position="167"/>
        <end position="227"/>
    </location>
</feature>
<dbReference type="RefSeq" id="WP_116613179.1">
    <property type="nucleotide sequence ID" value="NZ_QEOB01000016.1"/>
</dbReference>
<reference evidence="8 9" key="1">
    <citation type="submission" date="2018-05" db="EMBL/GenBank/DDBJ databases">
        <title>Genomic Encyclopedia of Type Strains, Phase IV (KMG-V): Genome sequencing to study the core and pangenomes of soil and plant-associated prokaryotes.</title>
        <authorList>
            <person name="Whitman W."/>
        </authorList>
    </citation>
    <scope>NUCLEOTIDE SEQUENCE [LARGE SCALE GENOMIC DNA]</scope>
    <source>
        <strain evidence="8 9">SCZa-39</strain>
    </source>
</reference>
<dbReference type="Pfam" id="PF02470">
    <property type="entry name" value="MlaD"/>
    <property type="match status" value="3"/>
</dbReference>
<dbReference type="EMBL" id="QEOB01000016">
    <property type="protein sequence ID" value="PVX76276.1"/>
    <property type="molecule type" value="Genomic_DNA"/>
</dbReference>
<evidence type="ECO:0000313" key="8">
    <source>
        <dbReference type="EMBL" id="PVX76276.1"/>
    </source>
</evidence>
<keyword evidence="5" id="KW-1133">Transmembrane helix</keyword>
<evidence type="ECO:0000256" key="2">
    <source>
        <dbReference type="ARBA" id="ARBA00022475"/>
    </source>
</evidence>
<gene>
    <name evidence="8" type="ORF">C7402_11659</name>
</gene>
<dbReference type="InterPro" id="IPR051800">
    <property type="entry name" value="PqiA-PqiB_transport"/>
</dbReference>
<evidence type="ECO:0000256" key="3">
    <source>
        <dbReference type="ARBA" id="ARBA00022519"/>
    </source>
</evidence>
<keyword evidence="2" id="KW-1003">Cell membrane</keyword>
<keyword evidence="6" id="KW-0472">Membrane</keyword>
<comment type="subcellular location">
    <subcellularLocation>
        <location evidence="1">Cell inner membrane</location>
    </subcellularLocation>
</comment>